<organism evidence="3 4">
    <name type="scientific">Hirschia litorea</name>
    <dbReference type="NCBI Taxonomy" id="1199156"/>
    <lineage>
        <taxon>Bacteria</taxon>
        <taxon>Pseudomonadati</taxon>
        <taxon>Pseudomonadota</taxon>
        <taxon>Alphaproteobacteria</taxon>
        <taxon>Hyphomonadales</taxon>
        <taxon>Hyphomonadaceae</taxon>
        <taxon>Hirschia</taxon>
    </lineage>
</organism>
<evidence type="ECO:0000259" key="2">
    <source>
        <dbReference type="Pfam" id="PF17992"/>
    </source>
</evidence>
<feature type="signal peptide" evidence="1">
    <location>
        <begin position="1"/>
        <end position="20"/>
    </location>
</feature>
<reference evidence="4" key="1">
    <citation type="journal article" date="2019" name="Int. J. Syst. Evol. Microbiol.">
        <title>The Global Catalogue of Microorganisms (GCM) 10K type strain sequencing project: providing services to taxonomists for standard genome sequencing and annotation.</title>
        <authorList>
            <consortium name="The Broad Institute Genomics Platform"/>
            <consortium name="The Broad Institute Genome Sequencing Center for Infectious Disease"/>
            <person name="Wu L."/>
            <person name="Ma J."/>
        </authorList>
    </citation>
    <scope>NUCLEOTIDE SEQUENCE [LARGE SCALE GENOMIC DNA]</scope>
    <source>
        <strain evidence="4">CCUG 51308</strain>
    </source>
</reference>
<dbReference type="Proteomes" id="UP001596492">
    <property type="component" value="Unassembled WGS sequence"/>
</dbReference>
<dbReference type="InterPro" id="IPR017853">
    <property type="entry name" value="GH"/>
</dbReference>
<dbReference type="EMBL" id="JBHTBR010000005">
    <property type="protein sequence ID" value="MFC7292720.1"/>
    <property type="molecule type" value="Genomic_DNA"/>
</dbReference>
<dbReference type="Pfam" id="PF17992">
    <property type="entry name" value="Agarase_CBM"/>
    <property type="match status" value="1"/>
</dbReference>
<sequence length="777" mass="87459">MKQFKASILATTILSFSLLAACDPDESNVSSTEVTTEESAENAALKVVTDFEVDSLPSWVKASYADLSIVEGKSGKALRVDFDENAKQSGVIFTPETPWNWAQFGNVNLSMDIENNSEVSTHLFVTITDVSGKSQRRNIVLSTGEAGTYIAPITGPEVQLEAGLRANPSAFPEEANEMIWRFGSRETDMSQIKSVAVEVFGAIRPKSITIDNLEIRENPEPIKDYMVGLVDKFGQNAKVDFARKIKSTEQLKAAADAELASLNPDGLPDRSRFGGWKDGPQFEATGYFRTQKVDEKWWMIDPEGYLFFSNGIANLRMANTTTVTGIDYKDPSVRIKDPNEVTPDDSKDPEIAPQAALDTAYVASDLRRDMFTWLPDYDDELAEHYSYRQSVFIGPTEHGETYSFYQANLERRYGEEYDHSYLDKWREVTLDRMKDWGFTSMGNWVDKGFHDNEKVPYFANGWIIGDFKTLSSGNDYWSPMPDAFDPEFKKRAQATISTIADEIQGTPWCVGVFVDNEKSWGDRDSLEGRYGIVMDGISKSAEESPAKAKFVEILKEKYAKIDDLNAVWGTDIESWDAFSAGYKIENLNEAMVPDLSALFTAFADQYFRVVHDTLEEAMPNHLYMGVRMASWGMPQEAVEAAIKYTDVMSYNVYKEGLQPKTWEFLEDLDKPSLIGEFHIGSLSDNGLYHPGLIEAPTQADRARMYKEYVQSVLDNPYMVGVHWFQYIDSPLTGRAYDGENYNVGFVTVTDQPYPEMVQAAKDVNTNLYPGRYGSTPK</sequence>
<evidence type="ECO:0000313" key="4">
    <source>
        <dbReference type="Proteomes" id="UP001596492"/>
    </source>
</evidence>
<evidence type="ECO:0000313" key="3">
    <source>
        <dbReference type="EMBL" id="MFC7292720.1"/>
    </source>
</evidence>
<protein>
    <submittedName>
        <fullName evidence="3">Agarase</fullName>
    </submittedName>
</protein>
<keyword evidence="1" id="KW-0732">Signal</keyword>
<proteinExistence type="predicted"/>
<keyword evidence="4" id="KW-1185">Reference proteome</keyword>
<dbReference type="Gene3D" id="3.20.20.80">
    <property type="entry name" value="Glycosidases"/>
    <property type="match status" value="1"/>
</dbReference>
<dbReference type="PROSITE" id="PS51257">
    <property type="entry name" value="PROKAR_LIPOPROTEIN"/>
    <property type="match status" value="1"/>
</dbReference>
<dbReference type="RefSeq" id="WP_382168384.1">
    <property type="nucleotide sequence ID" value="NZ_JBHTBR010000005.1"/>
</dbReference>
<accession>A0ABW2INF9</accession>
<dbReference type="InterPro" id="IPR040669">
    <property type="entry name" value="Agarase_CBM"/>
</dbReference>
<gene>
    <name evidence="3" type="ORF">ACFQS8_13895</name>
</gene>
<evidence type="ECO:0000256" key="1">
    <source>
        <dbReference type="SAM" id="SignalP"/>
    </source>
</evidence>
<feature type="domain" description="Agarase CBM-like" evidence="2">
    <location>
        <begin position="50"/>
        <end position="225"/>
    </location>
</feature>
<dbReference type="Gene3D" id="2.60.120.430">
    <property type="entry name" value="Galactose-binding lectin"/>
    <property type="match status" value="1"/>
</dbReference>
<feature type="chain" id="PRO_5046203736" evidence="1">
    <location>
        <begin position="21"/>
        <end position="777"/>
    </location>
</feature>
<comment type="caution">
    <text evidence="3">The sequence shown here is derived from an EMBL/GenBank/DDBJ whole genome shotgun (WGS) entry which is preliminary data.</text>
</comment>
<name>A0ABW2INF9_9PROT</name>
<dbReference type="SUPFAM" id="SSF51445">
    <property type="entry name" value="(Trans)glycosidases"/>
    <property type="match status" value="1"/>
</dbReference>